<dbReference type="PANTHER" id="PTHR33186">
    <property type="entry name" value="OS10G0136150 PROTEIN-RELATED"/>
    <property type="match status" value="1"/>
</dbReference>
<dbReference type="EnsemblPlants" id="EMT30517">
    <property type="protein sequence ID" value="EMT30517"/>
    <property type="gene ID" value="F775_43194"/>
</dbReference>
<evidence type="ECO:0000313" key="1">
    <source>
        <dbReference type="EnsemblPlants" id="EMT30517"/>
    </source>
</evidence>
<dbReference type="PANTHER" id="PTHR33186:SF22">
    <property type="entry name" value="F-BOX DOMAIN-CONTAINING PROTEIN"/>
    <property type="match status" value="1"/>
</dbReference>
<name>M8CSD6_AEGTA</name>
<evidence type="ECO:0008006" key="2">
    <source>
        <dbReference type="Google" id="ProtNLM"/>
    </source>
</evidence>
<organism evidence="1">
    <name type="scientific">Aegilops tauschii</name>
    <name type="common">Tausch's goatgrass</name>
    <name type="synonym">Aegilops squarrosa</name>
    <dbReference type="NCBI Taxonomy" id="37682"/>
    <lineage>
        <taxon>Eukaryota</taxon>
        <taxon>Viridiplantae</taxon>
        <taxon>Streptophyta</taxon>
        <taxon>Embryophyta</taxon>
        <taxon>Tracheophyta</taxon>
        <taxon>Spermatophyta</taxon>
        <taxon>Magnoliopsida</taxon>
        <taxon>Liliopsida</taxon>
        <taxon>Poales</taxon>
        <taxon>Poaceae</taxon>
        <taxon>BOP clade</taxon>
        <taxon>Pooideae</taxon>
        <taxon>Triticodae</taxon>
        <taxon>Triticeae</taxon>
        <taxon>Triticinae</taxon>
        <taxon>Aegilops</taxon>
    </lineage>
</organism>
<reference evidence="1" key="1">
    <citation type="submission" date="2015-06" db="UniProtKB">
        <authorList>
            <consortium name="EnsemblPlants"/>
        </authorList>
    </citation>
    <scope>IDENTIFICATION</scope>
</reference>
<sequence length="289" mass="32027">MTIYHGLIEMREAGKYVSIGARFYKDEPIGPRNKMVVEAMEMMVEAKGGRFVPTSALVPAHPGLPDWVAMDCRHGRALFAHLGITLDLIVLDPVTGHQHRVTSPYHYPITVSAAVLCAAQGCDHHGCQGGHFHLAFVSTDQVGTISAWLYSSETAEWSEFTSLYHSNALLQTFSVASVLVGDALYFNMGYIVECQLGTLRMSMFKKPIDGEGCLMTAEDGWLRFAAVVDVANLTLWSIETGPEGAIGWAKLRQWKQLLRARGSELVFKCLPSSSCWCMHFWIKEKAGLR</sequence>
<dbReference type="AlphaFoldDB" id="M8CSD6"/>
<protein>
    <recommendedName>
        <fullName evidence="2">F-box associated domain-containing protein</fullName>
    </recommendedName>
</protein>
<proteinExistence type="predicted"/>
<accession>M8CSD6</accession>